<dbReference type="Pfam" id="PF10214">
    <property type="entry name" value="Rrn6_beta-prop"/>
    <property type="match status" value="1"/>
</dbReference>
<dbReference type="Proteomes" id="UP000053573">
    <property type="component" value="Unassembled WGS sequence"/>
</dbReference>
<proteinExistence type="predicted"/>
<feature type="compositionally biased region" description="Basic residues" evidence="1">
    <location>
        <begin position="942"/>
        <end position="955"/>
    </location>
</feature>
<feature type="domain" description="RRN6 K-rich C-terminal" evidence="3">
    <location>
        <begin position="904"/>
        <end position="1013"/>
    </location>
</feature>
<dbReference type="InterPro" id="IPR019350">
    <property type="entry name" value="RNA_pol_I-sp_TIF_RRN6-like"/>
</dbReference>
<gene>
    <name evidence="5" type="ORF">EMPG_14305</name>
</gene>
<feature type="region of interest" description="Disordered" evidence="1">
    <location>
        <begin position="814"/>
        <end position="861"/>
    </location>
</feature>
<dbReference type="OrthoDB" id="4090074at2759"/>
<feature type="compositionally biased region" description="Low complexity" evidence="1">
    <location>
        <begin position="819"/>
        <end position="830"/>
    </location>
</feature>
<dbReference type="GO" id="GO:0070860">
    <property type="term" value="C:RNA polymerase I core factor complex"/>
    <property type="evidence" value="ECO:0007669"/>
    <property type="project" value="TreeGrafter"/>
</dbReference>
<protein>
    <recommendedName>
        <fullName evidence="7">RNA polymerase I-specific transcription initiation factor RRN6-like protein</fullName>
    </recommendedName>
</protein>
<feature type="domain" description="RRN6 beta-propeller" evidence="2">
    <location>
        <begin position="108"/>
        <end position="483"/>
    </location>
</feature>
<evidence type="ECO:0000313" key="6">
    <source>
        <dbReference type="Proteomes" id="UP000053573"/>
    </source>
</evidence>
<feature type="compositionally biased region" description="Low complexity" evidence="1">
    <location>
        <begin position="1003"/>
        <end position="1016"/>
    </location>
</feature>
<name>A0A0H1BFT6_9EURO</name>
<reference evidence="6" key="1">
    <citation type="journal article" date="2015" name="PLoS Genet.">
        <title>The dynamic genome and transcriptome of the human fungal pathogen Blastomyces and close relative Emmonsia.</title>
        <authorList>
            <person name="Munoz J.F."/>
            <person name="Gauthier G.M."/>
            <person name="Desjardins C.A."/>
            <person name="Gallo J.E."/>
            <person name="Holder J."/>
            <person name="Sullivan T.D."/>
            <person name="Marty A.J."/>
            <person name="Carmen J.C."/>
            <person name="Chen Z."/>
            <person name="Ding L."/>
            <person name="Gujja S."/>
            <person name="Magrini V."/>
            <person name="Misas E."/>
            <person name="Mitreva M."/>
            <person name="Priest M."/>
            <person name="Saif S."/>
            <person name="Whiston E.A."/>
            <person name="Young S."/>
            <person name="Zeng Q."/>
            <person name="Goldman W.E."/>
            <person name="Mardis E.R."/>
            <person name="Taylor J.W."/>
            <person name="McEwen J.G."/>
            <person name="Clay O.K."/>
            <person name="Klein B.S."/>
            <person name="Cuomo C.A."/>
        </authorList>
    </citation>
    <scope>NUCLEOTIDE SEQUENCE [LARGE SCALE GENOMIC DNA]</scope>
    <source>
        <strain evidence="6">UAMH 139</strain>
    </source>
</reference>
<dbReference type="AlphaFoldDB" id="A0A0H1BFT6"/>
<dbReference type="GO" id="GO:0042790">
    <property type="term" value="P:nucleolar large rRNA transcription by RNA polymerase I"/>
    <property type="evidence" value="ECO:0007669"/>
    <property type="project" value="TreeGrafter"/>
</dbReference>
<dbReference type="STRING" id="2060906.A0A0H1BFT6"/>
<accession>A0A0H1BFT6</accession>
<evidence type="ECO:0008006" key="7">
    <source>
        <dbReference type="Google" id="ProtNLM"/>
    </source>
</evidence>
<evidence type="ECO:0000259" key="3">
    <source>
        <dbReference type="Pfam" id="PF20639"/>
    </source>
</evidence>
<dbReference type="Pfam" id="PF20640">
    <property type="entry name" value="Rrn6_HB"/>
    <property type="match status" value="1"/>
</dbReference>
<dbReference type="Pfam" id="PF20639">
    <property type="entry name" value="Rrn6_K-rich"/>
    <property type="match status" value="1"/>
</dbReference>
<dbReference type="InterPro" id="IPR048537">
    <property type="entry name" value="RRN6_HB"/>
</dbReference>
<evidence type="ECO:0000259" key="4">
    <source>
        <dbReference type="Pfam" id="PF20640"/>
    </source>
</evidence>
<dbReference type="GO" id="GO:0001179">
    <property type="term" value="F:RNA polymerase I general transcription initiation factor binding"/>
    <property type="evidence" value="ECO:0007669"/>
    <property type="project" value="TreeGrafter"/>
</dbReference>
<feature type="compositionally biased region" description="Basic and acidic residues" evidence="1">
    <location>
        <begin position="298"/>
        <end position="313"/>
    </location>
</feature>
<evidence type="ECO:0000259" key="2">
    <source>
        <dbReference type="Pfam" id="PF10214"/>
    </source>
</evidence>
<dbReference type="PANTHER" id="PTHR28221:SF2">
    <property type="entry name" value="RNA POLYMERASE I-SPECIFIC TRANSCRIPTION INITIATION FACTOR RRN6"/>
    <property type="match status" value="1"/>
</dbReference>
<comment type="caution">
    <text evidence="5">The sequence shown here is derived from an EMBL/GenBank/DDBJ whole genome shotgun (WGS) entry which is preliminary data.</text>
</comment>
<feature type="domain" description="RRN6 helical bundle" evidence="4">
    <location>
        <begin position="575"/>
        <end position="791"/>
    </location>
</feature>
<dbReference type="InterPro" id="IPR048536">
    <property type="entry name" value="Rrn6_K-rich"/>
</dbReference>
<feature type="compositionally biased region" description="Basic residues" evidence="1">
    <location>
        <begin position="1069"/>
        <end position="1082"/>
    </location>
</feature>
<dbReference type="EMBL" id="LDEV01002086">
    <property type="protein sequence ID" value="KLJ10324.1"/>
    <property type="molecule type" value="Genomic_DNA"/>
</dbReference>
<sequence length="1082" mass="121264">MGDHRTNTTLQYGHLGSATYLPDVQAWEFSRKIDREPSLVFYGHVKCAVPAPETPGAWINIRNSDRLLTNKNEDALLKARPELAPGLSLLRRHEASSRAITAAVAKFDPQVSSLLAIGNAINLDRRGGRGDSTVPVAVLVCGDSAASIQLVELDNEGIAWPLDSDGLVRVPSLQNREKALWIGTAGPVQQICFADTVDEKSTWLAVRFLQSTIVFRPQRNKLPLSVHYDDMDFLRKNLEDTRLDANPVLEIPISCTGGVPHADITFNPWYQQQIAVVDRLGNWTVWDIGKQRQSTYWHADRGPSGRLDSEETRHHGKRTQRGHYDGWAAISWVGNVHKLLVCDRRNIFLYRIDTDPIQHYAVDVNIQRESEWILDIKRSQSNLSSVFVLTTTQILWLHVNSDDFPSSSQRGDGQEITVLLSWRHFRDPEDTSLQLAPMLVQNSFSLIIYSQLNNMAQVFRFAFSPDDPSIPISVADPFFLPLPTRNSRDPKTLEPSPEGIYFSSLIFQQIVNSSVTDPTNHSKTLMLVKFIGQRSNLEVIEALYVARADGGDETYEPFSSTPPRVKTEKSSKLVDDDDDFIVDDLNEVVLPRYAEGRNWNGSSRNTLEQPIRASPYGENWAYLYELASAAVTEQIGNRGRSTMPEKRSQTFNNWLEDLTANFKEFALGDSALSSNSRTMLDILPSPPFLDDIDRNTHDFDQFLTRLEDPMQNMLPPGYEITHLPMSYSPHSNLSIADTGSRSMIPTNITKLYDSLVRDWLFPLPGDFPNKIRMAKEKNIRNMVMQLILSRIVITRRSIPESHDPGLRLISETAQEDLSSSHPSSSAPWSSQAPLFTQSQNPTITTTSSDRQTGPEQSSFFQPSYQTTAAAAATVTATATTPYATLRLYTPLKQPDQPRLPRRIADILSHWKLGTNPSAYDWQATVRTLRDEEEQETESQSASRRRKRREARKLQRRQQQQSQQSFLPSSSATAPAPASAPTLASTSSVPNPSASQVPVVRMWGSQQQQQQQQSSRGMGQGSFLGPGTDRGAAMSSQMMVRSSQITEEGDVPMTQVERGVFGGRNATSRRVAKERKKKRAAGF</sequence>
<organism evidence="5 6">
    <name type="scientific">Blastomyces silverae</name>
    <dbReference type="NCBI Taxonomy" id="2060906"/>
    <lineage>
        <taxon>Eukaryota</taxon>
        <taxon>Fungi</taxon>
        <taxon>Dikarya</taxon>
        <taxon>Ascomycota</taxon>
        <taxon>Pezizomycotina</taxon>
        <taxon>Eurotiomycetes</taxon>
        <taxon>Eurotiomycetidae</taxon>
        <taxon>Onygenales</taxon>
        <taxon>Ajellomycetaceae</taxon>
        <taxon>Blastomyces</taxon>
    </lineage>
</organism>
<feature type="compositionally biased region" description="Polar residues" evidence="1">
    <location>
        <begin position="831"/>
        <end position="861"/>
    </location>
</feature>
<feature type="region of interest" description="Disordered" evidence="1">
    <location>
        <begin position="297"/>
        <end position="317"/>
    </location>
</feature>
<feature type="compositionally biased region" description="Low complexity" evidence="1">
    <location>
        <begin position="956"/>
        <end position="987"/>
    </location>
</feature>
<feature type="region of interest" description="Disordered" evidence="1">
    <location>
        <begin position="929"/>
        <end position="1082"/>
    </location>
</feature>
<dbReference type="GO" id="GO:0001163">
    <property type="term" value="F:RNA polymerase I transcription regulatory region sequence-specific DNA binding"/>
    <property type="evidence" value="ECO:0007669"/>
    <property type="project" value="TreeGrafter"/>
</dbReference>
<dbReference type="PANTHER" id="PTHR28221">
    <property type="entry name" value="RNA POLYMERASE I-SPECIFIC TRANSCRIPTION INITIATION FACTOR RRN6"/>
    <property type="match status" value="1"/>
</dbReference>
<feature type="compositionally biased region" description="Polar residues" evidence="1">
    <location>
        <begin position="1033"/>
        <end position="1045"/>
    </location>
</feature>
<evidence type="ECO:0000313" key="5">
    <source>
        <dbReference type="EMBL" id="KLJ10324.1"/>
    </source>
</evidence>
<keyword evidence="6" id="KW-1185">Reference proteome</keyword>
<dbReference type="InterPro" id="IPR048535">
    <property type="entry name" value="RRN6_beta-prop"/>
</dbReference>
<evidence type="ECO:0000256" key="1">
    <source>
        <dbReference type="SAM" id="MobiDB-lite"/>
    </source>
</evidence>